<dbReference type="InterPro" id="IPR036390">
    <property type="entry name" value="WH_DNA-bd_sf"/>
</dbReference>
<comment type="caution">
    <text evidence="4">The sequence shown here is derived from an EMBL/GenBank/DDBJ whole genome shotgun (WGS) entry which is preliminary data.</text>
</comment>
<evidence type="ECO:0000313" key="4">
    <source>
        <dbReference type="EMBL" id="KAF7301250.1"/>
    </source>
</evidence>
<dbReference type="AlphaFoldDB" id="A0A8H6SK87"/>
<dbReference type="PANTHER" id="PTHR13149">
    <property type="entry name" value="VACUOLAR PROTEIN SORTING-ASSOCIATED PROTEIN VPS25"/>
    <property type="match status" value="1"/>
</dbReference>
<organism evidence="4 5">
    <name type="scientific">Mycena indigotica</name>
    <dbReference type="NCBI Taxonomy" id="2126181"/>
    <lineage>
        <taxon>Eukaryota</taxon>
        <taxon>Fungi</taxon>
        <taxon>Dikarya</taxon>
        <taxon>Basidiomycota</taxon>
        <taxon>Agaricomycotina</taxon>
        <taxon>Agaricomycetes</taxon>
        <taxon>Agaricomycetidae</taxon>
        <taxon>Agaricales</taxon>
        <taxon>Marasmiineae</taxon>
        <taxon>Mycenaceae</taxon>
        <taxon>Mycena</taxon>
    </lineage>
</organism>
<protein>
    <recommendedName>
        <fullName evidence="6">ESCRT-II complex vps25 subunit</fullName>
    </recommendedName>
</protein>
<dbReference type="InterPro" id="IPR014041">
    <property type="entry name" value="ESCRT-II_cplx_Vps25-sub_N"/>
</dbReference>
<keyword evidence="3" id="KW-0653">Protein transport</keyword>
<evidence type="ECO:0000256" key="3">
    <source>
        <dbReference type="ARBA" id="ARBA00022927"/>
    </source>
</evidence>
<dbReference type="Pfam" id="PF05871">
    <property type="entry name" value="ESCRT-II"/>
    <property type="match status" value="1"/>
</dbReference>
<sequence length="208" mass="23416">MKHLDFLEIYMLFFVKSEAANKLYFIGFLLPSIHSAPPFFTQQPHPGTNATATEQWSTLILAYARYRKLFLLRVEDAETADGDWAEVLRNERINRKILPSYLTTLLAAMVAKNLAVFEPAGQTRSVVLHWRLPDEWAEVLHTWAISTGQLNTIMTFYEITDPPVPSPLSNIPISLLKKTIGILAKTGRAQLIAVADGEGVRFFQGTGR</sequence>
<gene>
    <name evidence="4" type="ORF">MIND_00689800</name>
</gene>
<dbReference type="Proteomes" id="UP000636479">
    <property type="component" value="Unassembled WGS sequence"/>
</dbReference>
<dbReference type="Gene3D" id="1.10.10.570">
    <property type="entry name" value="Winged helix' DNA-binding domain. Chain C. Domain 1"/>
    <property type="match status" value="1"/>
</dbReference>
<dbReference type="GO" id="GO:0042803">
    <property type="term" value="F:protein homodimerization activity"/>
    <property type="evidence" value="ECO:0007669"/>
    <property type="project" value="TreeGrafter"/>
</dbReference>
<comment type="similarity">
    <text evidence="1">Belongs to the VPS25 family.</text>
</comment>
<dbReference type="InterPro" id="IPR036388">
    <property type="entry name" value="WH-like_DNA-bd_sf"/>
</dbReference>
<dbReference type="InterPro" id="IPR008570">
    <property type="entry name" value="ESCRT-II_cplx_Vps25-sub"/>
</dbReference>
<proteinExistence type="inferred from homology"/>
<evidence type="ECO:0000256" key="2">
    <source>
        <dbReference type="ARBA" id="ARBA00022448"/>
    </source>
</evidence>
<dbReference type="GO" id="GO:0043328">
    <property type="term" value="P:protein transport to vacuole involved in ubiquitin-dependent protein catabolic process via the multivesicular body sorting pathway"/>
    <property type="evidence" value="ECO:0007669"/>
    <property type="project" value="TreeGrafter"/>
</dbReference>
<reference evidence="4" key="1">
    <citation type="submission" date="2020-05" db="EMBL/GenBank/DDBJ databases">
        <title>Mycena genomes resolve the evolution of fungal bioluminescence.</title>
        <authorList>
            <person name="Tsai I.J."/>
        </authorList>
    </citation>
    <scope>NUCLEOTIDE SEQUENCE</scope>
    <source>
        <strain evidence="4">171206Taipei</strain>
    </source>
</reference>
<name>A0A8H6SK87_9AGAR</name>
<dbReference type="Gene3D" id="1.10.10.10">
    <property type="entry name" value="Winged helix-like DNA-binding domain superfamily/Winged helix DNA-binding domain"/>
    <property type="match status" value="1"/>
</dbReference>
<dbReference type="PANTHER" id="PTHR13149:SF0">
    <property type="entry name" value="VACUOLAR PROTEIN-SORTING-ASSOCIATED PROTEIN 25"/>
    <property type="match status" value="1"/>
</dbReference>
<evidence type="ECO:0000256" key="1">
    <source>
        <dbReference type="ARBA" id="ARBA00009674"/>
    </source>
</evidence>
<evidence type="ECO:0000313" key="5">
    <source>
        <dbReference type="Proteomes" id="UP000636479"/>
    </source>
</evidence>
<dbReference type="GeneID" id="59346122"/>
<keyword evidence="5" id="KW-1185">Reference proteome</keyword>
<dbReference type="GO" id="GO:0005198">
    <property type="term" value="F:structural molecule activity"/>
    <property type="evidence" value="ECO:0007669"/>
    <property type="project" value="TreeGrafter"/>
</dbReference>
<dbReference type="RefSeq" id="XP_037219250.1">
    <property type="nucleotide sequence ID" value="XM_037363606.1"/>
</dbReference>
<accession>A0A8H6SK87</accession>
<dbReference type="EMBL" id="JACAZF010000006">
    <property type="protein sequence ID" value="KAF7301250.1"/>
    <property type="molecule type" value="Genomic_DNA"/>
</dbReference>
<keyword evidence="2" id="KW-0813">Transport</keyword>
<dbReference type="OrthoDB" id="245150at2759"/>
<dbReference type="GO" id="GO:0000814">
    <property type="term" value="C:ESCRT II complex"/>
    <property type="evidence" value="ECO:0007669"/>
    <property type="project" value="InterPro"/>
</dbReference>
<evidence type="ECO:0008006" key="6">
    <source>
        <dbReference type="Google" id="ProtNLM"/>
    </source>
</evidence>
<dbReference type="SUPFAM" id="SSF46785">
    <property type="entry name" value="Winged helix' DNA-binding domain"/>
    <property type="match status" value="2"/>
</dbReference>